<proteinExistence type="predicted"/>
<accession>A0A9Q3EGI9</accession>
<keyword evidence="2" id="KW-1185">Reference proteome</keyword>
<dbReference type="AlphaFoldDB" id="A0A9Q3EGI9"/>
<dbReference type="Proteomes" id="UP000765509">
    <property type="component" value="Unassembled WGS sequence"/>
</dbReference>
<evidence type="ECO:0000313" key="2">
    <source>
        <dbReference type="Proteomes" id="UP000765509"/>
    </source>
</evidence>
<name>A0A9Q3EGI9_9BASI</name>
<reference evidence="1" key="1">
    <citation type="submission" date="2021-03" db="EMBL/GenBank/DDBJ databases">
        <title>Draft genome sequence of rust myrtle Austropuccinia psidii MF-1, a brazilian biotype.</title>
        <authorList>
            <person name="Quecine M.C."/>
            <person name="Pachon D.M.R."/>
            <person name="Bonatelli M.L."/>
            <person name="Correr F.H."/>
            <person name="Franceschini L.M."/>
            <person name="Leite T.F."/>
            <person name="Margarido G.R.A."/>
            <person name="Almeida C.A."/>
            <person name="Ferrarezi J.A."/>
            <person name="Labate C.A."/>
        </authorList>
    </citation>
    <scope>NUCLEOTIDE SEQUENCE</scope>
    <source>
        <strain evidence="1">MF-1</strain>
    </source>
</reference>
<evidence type="ECO:0000313" key="1">
    <source>
        <dbReference type="EMBL" id="MBW0522465.1"/>
    </source>
</evidence>
<comment type="caution">
    <text evidence="1">The sequence shown here is derived from an EMBL/GenBank/DDBJ whole genome shotgun (WGS) entry which is preliminary data.</text>
</comment>
<dbReference type="EMBL" id="AVOT02029572">
    <property type="protein sequence ID" value="MBW0522465.1"/>
    <property type="molecule type" value="Genomic_DNA"/>
</dbReference>
<organism evidence="1 2">
    <name type="scientific">Austropuccinia psidii MF-1</name>
    <dbReference type="NCBI Taxonomy" id="1389203"/>
    <lineage>
        <taxon>Eukaryota</taxon>
        <taxon>Fungi</taxon>
        <taxon>Dikarya</taxon>
        <taxon>Basidiomycota</taxon>
        <taxon>Pucciniomycotina</taxon>
        <taxon>Pucciniomycetes</taxon>
        <taxon>Pucciniales</taxon>
        <taxon>Sphaerophragmiaceae</taxon>
        <taxon>Austropuccinia</taxon>
    </lineage>
</organism>
<protein>
    <submittedName>
        <fullName evidence="1">Uncharacterized protein</fullName>
    </submittedName>
</protein>
<sequence>MWKKACDTDAKCIDEAKESNKQRYDRTKMEPDIKEGDQVLVSTLNFNNLKRPKEMRDSFMRPFTIIKLREKNAVETGEDKFLFRNKTCTSKGIVEVEDSPSPVKKIIKARKIRLNGNDNI</sequence>
<gene>
    <name evidence="1" type="ORF">O181_062180</name>
</gene>